<feature type="domain" description="Endonuclease/exonuclease/phosphatase" evidence="6">
    <location>
        <begin position="124"/>
        <end position="319"/>
    </location>
</feature>
<evidence type="ECO:0000259" key="6">
    <source>
        <dbReference type="Pfam" id="PF03372"/>
    </source>
</evidence>
<dbReference type="Gene3D" id="3.60.10.10">
    <property type="entry name" value="Endonuclease/exonuclease/phosphatase"/>
    <property type="match status" value="1"/>
</dbReference>
<dbReference type="PANTHER" id="PTHR16320:SF1">
    <property type="entry name" value="SPHINGOMYELINASE DDB_G0288017"/>
    <property type="match status" value="1"/>
</dbReference>
<keyword evidence="8" id="KW-1185">Reference proteome</keyword>
<dbReference type="PANTHER" id="PTHR16320">
    <property type="entry name" value="SPHINGOMYELINASE FAMILY MEMBER"/>
    <property type="match status" value="1"/>
</dbReference>
<dbReference type="AlphaFoldDB" id="A0A2T9YWD2"/>
<feature type="region of interest" description="Disordered" evidence="4">
    <location>
        <begin position="283"/>
        <end position="305"/>
    </location>
</feature>
<comment type="similarity">
    <text evidence="1">Belongs to the neutral sphingomyelinase family.</text>
</comment>
<dbReference type="SUPFAM" id="SSF56219">
    <property type="entry name" value="DNase I-like"/>
    <property type="match status" value="1"/>
</dbReference>
<dbReference type="OrthoDB" id="40902at2759"/>
<name>A0A2T9YWD2_9FUNG</name>
<evidence type="ECO:0000256" key="4">
    <source>
        <dbReference type="SAM" id="MobiDB-lite"/>
    </source>
</evidence>
<organism evidence="7 8">
    <name type="scientific">Furculomyces boomerangus</name>
    <dbReference type="NCBI Taxonomy" id="61424"/>
    <lineage>
        <taxon>Eukaryota</taxon>
        <taxon>Fungi</taxon>
        <taxon>Fungi incertae sedis</taxon>
        <taxon>Zoopagomycota</taxon>
        <taxon>Kickxellomycotina</taxon>
        <taxon>Harpellomycetes</taxon>
        <taxon>Harpellales</taxon>
        <taxon>Harpellaceae</taxon>
        <taxon>Furculomyces</taxon>
    </lineage>
</organism>
<dbReference type="CDD" id="cd09078">
    <property type="entry name" value="nSMase"/>
    <property type="match status" value="1"/>
</dbReference>
<evidence type="ECO:0000256" key="1">
    <source>
        <dbReference type="ARBA" id="ARBA00006335"/>
    </source>
</evidence>
<evidence type="ECO:0000256" key="5">
    <source>
        <dbReference type="SAM" id="SignalP"/>
    </source>
</evidence>
<reference evidence="7 8" key="1">
    <citation type="journal article" date="2018" name="MBio">
        <title>Comparative Genomics Reveals the Core Gene Toolbox for the Fungus-Insect Symbiosis.</title>
        <authorList>
            <person name="Wang Y."/>
            <person name="Stata M."/>
            <person name="Wang W."/>
            <person name="Stajich J.E."/>
            <person name="White M.M."/>
            <person name="Moncalvo J.M."/>
        </authorList>
    </citation>
    <scope>NUCLEOTIDE SEQUENCE [LARGE SCALE GENOMIC DNA]</scope>
    <source>
        <strain evidence="7 8">AUS-77-4</strain>
    </source>
</reference>
<proteinExistence type="inferred from homology"/>
<feature type="signal peptide" evidence="5">
    <location>
        <begin position="1"/>
        <end position="19"/>
    </location>
</feature>
<dbReference type="InterPro" id="IPR038772">
    <property type="entry name" value="Sph/SMPD2-like"/>
</dbReference>
<dbReference type="EC" id="3.1.4.12" evidence="2"/>
<dbReference type="Proteomes" id="UP000245699">
    <property type="component" value="Unassembled WGS sequence"/>
</dbReference>
<comment type="caution">
    <text evidence="7">The sequence shown here is derived from an EMBL/GenBank/DDBJ whole genome shotgun (WGS) entry which is preliminary data.</text>
</comment>
<feature type="chain" id="PRO_5015649330" description="sphingomyelin phosphodiesterase" evidence="5">
    <location>
        <begin position="20"/>
        <end position="449"/>
    </location>
</feature>
<dbReference type="InterPro" id="IPR005135">
    <property type="entry name" value="Endo/exonuclease/phosphatase"/>
</dbReference>
<feature type="compositionally biased region" description="Basic and acidic residues" evidence="4">
    <location>
        <begin position="283"/>
        <end position="294"/>
    </location>
</feature>
<dbReference type="GO" id="GO:0004767">
    <property type="term" value="F:sphingomyelin phosphodiesterase activity"/>
    <property type="evidence" value="ECO:0007669"/>
    <property type="project" value="UniProtKB-EC"/>
</dbReference>
<keyword evidence="5" id="KW-0732">Signal</keyword>
<accession>A0A2T9YWD2</accession>
<evidence type="ECO:0000256" key="3">
    <source>
        <dbReference type="ARBA" id="ARBA00022801"/>
    </source>
</evidence>
<dbReference type="EMBL" id="MBFT01000137">
    <property type="protein sequence ID" value="PVU96635.1"/>
    <property type="molecule type" value="Genomic_DNA"/>
</dbReference>
<dbReference type="STRING" id="61424.A0A2T9YWD2"/>
<evidence type="ECO:0000256" key="2">
    <source>
        <dbReference type="ARBA" id="ARBA00012369"/>
    </source>
</evidence>
<evidence type="ECO:0000313" key="7">
    <source>
        <dbReference type="EMBL" id="PVU96635.1"/>
    </source>
</evidence>
<dbReference type="GO" id="GO:0005576">
    <property type="term" value="C:extracellular region"/>
    <property type="evidence" value="ECO:0007669"/>
    <property type="project" value="InterPro"/>
</dbReference>
<dbReference type="Pfam" id="PF03372">
    <property type="entry name" value="Exo_endo_phos"/>
    <property type="match status" value="1"/>
</dbReference>
<dbReference type="InterPro" id="IPR017766">
    <property type="entry name" value="Sphingomyelinase/PLipase_C"/>
</dbReference>
<gene>
    <name evidence="7" type="ORF">BB559_002324</name>
</gene>
<keyword evidence="3" id="KW-0378">Hydrolase</keyword>
<sequence length="449" mass="51127">MRFQILTTLFFLFIAFYIGFKLKSNSGDFDQINIWEYLLGIIKKENSILERFGNQFKAFRNNLNLKSKKNPEGVFGKNKETIMTEEPKKGVEVKILTQNIFIRPPIINNNGNDFKTERLEWFLNNIVGKYDVVCLQEMFQYASSRHKKMMDGAKEHGLVHSVSSPSRGLFYAGIDAGLMILSRYPITYSEFLQYERGVHSDAMSLKGVLYGKIHVGGKDSEKCIHVFNTHTQASYGNVELTQPGVIKRLSQLKALHEFVDKMIKEHRKPGELAIINGDMNVDSRKHNVPDKENGGIEQDERDGKEHSDEYLAMMGIIEGRGLPDPSIFGFPPDKNFESENKLKFVDTVYSKHGYHPVTFGNIKVLPETNKPVPMETVLTTKGDNMAMHSLDYILWYEPHVIENETGDVDFGSQNKVVEAHVEPNFTGDDQKFTQISDHYGASAKIWVGL</sequence>
<dbReference type="GO" id="GO:0005737">
    <property type="term" value="C:cytoplasm"/>
    <property type="evidence" value="ECO:0007669"/>
    <property type="project" value="TreeGrafter"/>
</dbReference>
<dbReference type="InterPro" id="IPR036691">
    <property type="entry name" value="Endo/exonu/phosph_ase_sf"/>
</dbReference>
<evidence type="ECO:0000313" key="8">
    <source>
        <dbReference type="Proteomes" id="UP000245699"/>
    </source>
</evidence>
<protein>
    <recommendedName>
        <fullName evidence="2">sphingomyelin phosphodiesterase</fullName>
        <ecNumber evidence="2">3.1.4.12</ecNumber>
    </recommendedName>
</protein>